<dbReference type="InterPro" id="IPR049052">
    <property type="entry name" value="nSTAND1"/>
</dbReference>
<accession>A0A1V2EVK0</accession>
<gene>
    <name evidence="3" type="ORF">SPHI_14280</name>
</gene>
<dbReference type="Proteomes" id="UP000188729">
    <property type="component" value="Unassembled WGS sequence"/>
</dbReference>
<dbReference type="SMART" id="SM00382">
    <property type="entry name" value="AAA"/>
    <property type="match status" value="1"/>
</dbReference>
<dbReference type="InterPro" id="IPR003593">
    <property type="entry name" value="AAA+_ATPase"/>
</dbReference>
<dbReference type="STRING" id="1915074.SPHI_14280"/>
<name>A0A1V2EVK0_9SPHN</name>
<feature type="region of interest" description="Disordered" evidence="1">
    <location>
        <begin position="15"/>
        <end position="40"/>
    </location>
</feature>
<dbReference type="Pfam" id="PF20703">
    <property type="entry name" value="nSTAND1"/>
    <property type="match status" value="1"/>
</dbReference>
<comment type="caution">
    <text evidence="3">The sequence shown here is derived from an EMBL/GenBank/DDBJ whole genome shotgun (WGS) entry which is preliminary data.</text>
</comment>
<dbReference type="AlphaFoldDB" id="A0A1V2EVK0"/>
<keyword evidence="4" id="KW-1185">Reference proteome</keyword>
<feature type="domain" description="AAA+ ATPase" evidence="2">
    <location>
        <begin position="98"/>
        <end position="264"/>
    </location>
</feature>
<proteinExistence type="predicted"/>
<evidence type="ECO:0000313" key="4">
    <source>
        <dbReference type="Proteomes" id="UP000188729"/>
    </source>
</evidence>
<dbReference type="PANTHER" id="PTHR34301:SF8">
    <property type="entry name" value="ATPASE DOMAIN-CONTAINING PROTEIN"/>
    <property type="match status" value="1"/>
</dbReference>
<evidence type="ECO:0000259" key="2">
    <source>
        <dbReference type="SMART" id="SM00382"/>
    </source>
</evidence>
<protein>
    <submittedName>
        <fullName evidence="3">Archaeal ATPase</fullName>
    </submittedName>
</protein>
<dbReference type="PANTHER" id="PTHR34301">
    <property type="entry name" value="DNA-BINDING PROTEIN-RELATED"/>
    <property type="match status" value="1"/>
</dbReference>
<dbReference type="SUPFAM" id="SSF52540">
    <property type="entry name" value="P-loop containing nucleoside triphosphate hydrolases"/>
    <property type="match status" value="1"/>
</dbReference>
<evidence type="ECO:0000256" key="1">
    <source>
        <dbReference type="SAM" id="MobiDB-lite"/>
    </source>
</evidence>
<reference evidence="3 4" key="1">
    <citation type="submission" date="2016-11" db="EMBL/GenBank/DDBJ databases">
        <title>Genome sequence of Sphingomonas jeddahensis G39.</title>
        <authorList>
            <person name="Poehlein A."/>
            <person name="Wuebbeler J.H."/>
            <person name="Steinbuechel A."/>
            <person name="Daniel R."/>
        </authorList>
    </citation>
    <scope>NUCLEOTIDE SEQUENCE [LARGE SCALE GENOMIC DNA]</scope>
    <source>
        <strain evidence="3 4">G39</strain>
    </source>
</reference>
<dbReference type="EMBL" id="MPSB01000005">
    <property type="protein sequence ID" value="ONF96199.1"/>
    <property type="molecule type" value="Genomic_DNA"/>
</dbReference>
<dbReference type="Gene3D" id="3.40.50.300">
    <property type="entry name" value="P-loop containing nucleotide triphosphate hydrolases"/>
    <property type="match status" value="1"/>
</dbReference>
<sequence length="444" mass="48916">MRWISSLFARAEEGVEQPDLNAEPSGIGEWQEPTRRGNPLPRFRGTAADQLSAHSRLHDRERLQLRKAFTPARPVMDPAMFAGRADLLQTIIRAIEDQYLHVVLFGPRGIGKTSTLHVLCGIARESRYIVRYVSCGERTRFDTLFRAVLADIPLLFHQKYDPTATEIEEGLSFADLLDDQPLSVDRASDILGKVAGTRLLIVLDEFDRASDADFRRSVAELIKNLSDRGSPVQLVIAGVAQNLTELIEHVPSIRRNILGLLLPNMRQDEIAELIGNGQQASGMTFTPKALRLVSLAALGLPYLASLVAQHAGLAALDRGSTTIDHSDVERGMGQVLDHLNLRIPPDMRYRMESAIAGGHERVLGQLAQVALANSFRLPLTEIARELDDAPGSSSVLRELEVRYRLVAPLPADAAGAYGFMDDGVPLFLWVRLMHGHVRDDVGAA</sequence>
<dbReference type="InterPro" id="IPR027417">
    <property type="entry name" value="P-loop_NTPase"/>
</dbReference>
<evidence type="ECO:0000313" key="3">
    <source>
        <dbReference type="EMBL" id="ONF96199.1"/>
    </source>
</evidence>
<organism evidence="3 4">
    <name type="scientific">Sphingomonas jeddahensis</name>
    <dbReference type="NCBI Taxonomy" id="1915074"/>
    <lineage>
        <taxon>Bacteria</taxon>
        <taxon>Pseudomonadati</taxon>
        <taxon>Pseudomonadota</taxon>
        <taxon>Alphaproteobacteria</taxon>
        <taxon>Sphingomonadales</taxon>
        <taxon>Sphingomonadaceae</taxon>
        <taxon>Sphingomonas</taxon>
    </lineage>
</organism>